<dbReference type="GO" id="GO:0005737">
    <property type="term" value="C:cytoplasm"/>
    <property type="evidence" value="ECO:0007669"/>
    <property type="project" value="TreeGrafter"/>
</dbReference>
<dbReference type="SUPFAM" id="SSF48371">
    <property type="entry name" value="ARM repeat"/>
    <property type="match status" value="1"/>
</dbReference>
<feature type="region of interest" description="Disordered" evidence="6">
    <location>
        <begin position="52"/>
        <end position="81"/>
    </location>
</feature>
<dbReference type="InterPro" id="IPR000403">
    <property type="entry name" value="PI3/4_kinase_cat_dom"/>
</dbReference>
<dbReference type="InterPro" id="IPR011009">
    <property type="entry name" value="Kinase-like_dom_sf"/>
</dbReference>
<dbReference type="InterPro" id="IPR036940">
    <property type="entry name" value="PI3/4_kinase_cat_sf"/>
</dbReference>
<feature type="compositionally biased region" description="Low complexity" evidence="6">
    <location>
        <begin position="57"/>
        <end position="70"/>
    </location>
</feature>
<evidence type="ECO:0000256" key="2">
    <source>
        <dbReference type="ARBA" id="ARBA00022741"/>
    </source>
</evidence>
<reference evidence="13" key="1">
    <citation type="submission" date="2023-10" db="EMBL/GenBank/DDBJ databases">
        <title>Genome assemblies of two species of porcelain crab, Petrolisthes cinctipes and Petrolisthes manimaculis (Anomura: Porcellanidae).</title>
        <authorList>
            <person name="Angst P."/>
        </authorList>
    </citation>
    <scope>NUCLEOTIDE SEQUENCE</scope>
    <source>
        <strain evidence="13">PB745_01</strain>
        <tissue evidence="13">Gill</tissue>
    </source>
</reference>
<dbReference type="SUPFAM" id="SSF49562">
    <property type="entry name" value="C2 domain (Calcium/lipid-binding domain, CaLB)"/>
    <property type="match status" value="1"/>
</dbReference>
<evidence type="ECO:0000259" key="11">
    <source>
        <dbReference type="PROSITE" id="PS51546"/>
    </source>
</evidence>
<dbReference type="SMART" id="SM00142">
    <property type="entry name" value="PI3K_C2"/>
    <property type="match status" value="1"/>
</dbReference>
<dbReference type="PROSITE" id="PS51547">
    <property type="entry name" value="C2_PI3K"/>
    <property type="match status" value="1"/>
</dbReference>
<keyword evidence="7" id="KW-0732">Signal</keyword>
<dbReference type="GO" id="GO:0016303">
    <property type="term" value="F:1-phosphatidylinositol-3-kinase activity"/>
    <property type="evidence" value="ECO:0007669"/>
    <property type="project" value="TreeGrafter"/>
</dbReference>
<sequence length="1152" mass="132296">MARILWTIAAILFTSSRVASPSLTTKMRKTSLHEPYLSQDYLSVPRGVRRHTVSVPGKSDGSGSESGGDVSMRRSQPLSFPLSSNMQGLGTEFGGRGGMEFGGLGVHHITPSTVQVDFLMPNSIIIQHKVDTSASLEEIKEELWDRASEYPLFGTLHDLSSYHFACISQQAETVELMDEKKCLQEINPFLFILKVVERKGNETEKLLNIQIGQLIGKDLLKFDALKNPEVNEFRWKMKALCDEVVAARNKMTWTEQVQYQYPARIAKTPGLPKYVLERLRDEQLLLAVQFDTAIEGQPTYTFRVSPDSMTKDFLVMAIAKLATRFVLDEPPESYVLKTPGREEYLIMEVPLSQYMYIREYVCQEDQTPIPLVIVHRGTIQVDIENIYERIEDFGMKPWKNSFSGTTLNKKKNIKFVSSWCIEEDFNIVIGEISNVNLYAEDQIDVVVEAGLYHGGRALCETRTSQEVTINGGNGKLEGSLTFSIFVCNIPRTARLCLAIYEVSRSAKTTKARSSIGSRQELYKNPIAWVNTSVFDYRNQLKTGAMSLYAWKVSEDQAGDVMPNPLGTLVSNPDHDQAVTLTVTFPRFHHTSTIIFPSKDKIISIAQESPQSEECLPTPAMIEEIRQMAERDPLTELHEQERKMLWSLRNWCRTELPHLLPKLLQCVEWDNKAEVGEMVLLLEEWPRLLPDQALELLDYAYAEPAVRSYAIECLLPMSDDDLLLYLLQLVQAIKHENYLYCNLVEFLLNRALRNMRIGHYFFWHLRSEMHVPSVSIRFGLILEAYCRGSLEHMKILLRQLEALTKFKEMRGLVNDHRNMRDRADKVMREYMKKAHNFTTLSHFLNPIDPMYRISTIKSEECKAKDSKMAPLWLVFENGNSHGKNIYLLYKYGDDLRQDMLTLQMIRVMDKLWKDNGMDLRMNPYSCMSTDDREGIIQVVLNAETIANIQRQKGMFSATCAFRKGSLLAWLKDHNPTDVLLNKAIHEFTLSCAGYCVATYVLGIADRHSDNIMVMKNGQLFHIDFGHILGHFKEKFGIRRERQPFVLTHDFINVITKGRQTRSEEFEQFKGYCEKAFLILRKYGSFIISLFAMMISTGLPELQSEKDLNYLKETLKLDLSEEEARDHFRSKFDEALANAWKTSVNWAFHSVAKK</sequence>
<dbReference type="PROSITE" id="PS51546">
    <property type="entry name" value="PI3K_RBD"/>
    <property type="match status" value="1"/>
</dbReference>
<feature type="domain" description="PIK helical" evidence="10">
    <location>
        <begin position="610"/>
        <end position="787"/>
    </location>
</feature>
<feature type="chain" id="PRO_5042282635" description="Phosphatidylinositol-4,5-bisphosphate 3-kinase" evidence="7">
    <location>
        <begin position="22"/>
        <end position="1152"/>
    </location>
</feature>
<protein>
    <recommendedName>
        <fullName evidence="15">Phosphatidylinositol-4,5-bisphosphate 3-kinase</fullName>
    </recommendedName>
</protein>
<evidence type="ECO:0000259" key="10">
    <source>
        <dbReference type="PROSITE" id="PS51545"/>
    </source>
</evidence>
<dbReference type="Gene3D" id="3.30.1010.10">
    <property type="entry name" value="Phosphatidylinositol 3-kinase Catalytic Subunit, Chain A, domain 4"/>
    <property type="match status" value="1"/>
</dbReference>
<keyword evidence="4" id="KW-0067">ATP-binding</keyword>
<dbReference type="Pfam" id="PF00454">
    <property type="entry name" value="PI3_PI4_kinase"/>
    <property type="match status" value="1"/>
</dbReference>
<evidence type="ECO:0000313" key="13">
    <source>
        <dbReference type="EMBL" id="KAK3885300.1"/>
    </source>
</evidence>
<dbReference type="Pfam" id="PF00792">
    <property type="entry name" value="PI3K_C2"/>
    <property type="match status" value="1"/>
</dbReference>
<evidence type="ECO:0000259" key="12">
    <source>
        <dbReference type="PROSITE" id="PS51547"/>
    </source>
</evidence>
<dbReference type="Pfam" id="PF02192">
    <property type="entry name" value="PI3K_p85B"/>
    <property type="match status" value="1"/>
</dbReference>
<dbReference type="PROSITE" id="PS00916">
    <property type="entry name" value="PI3_4_KINASE_2"/>
    <property type="match status" value="1"/>
</dbReference>
<dbReference type="InterPro" id="IPR002420">
    <property type="entry name" value="PI3K-type_C2_dom"/>
</dbReference>
<dbReference type="PANTHER" id="PTHR10048">
    <property type="entry name" value="PHOSPHATIDYLINOSITOL KINASE"/>
    <property type="match status" value="1"/>
</dbReference>
<organism evidence="13 14">
    <name type="scientific">Petrolisthes cinctipes</name>
    <name type="common">Flat porcelain crab</name>
    <dbReference type="NCBI Taxonomy" id="88211"/>
    <lineage>
        <taxon>Eukaryota</taxon>
        <taxon>Metazoa</taxon>
        <taxon>Ecdysozoa</taxon>
        <taxon>Arthropoda</taxon>
        <taxon>Crustacea</taxon>
        <taxon>Multicrustacea</taxon>
        <taxon>Malacostraca</taxon>
        <taxon>Eumalacostraca</taxon>
        <taxon>Eucarida</taxon>
        <taxon>Decapoda</taxon>
        <taxon>Pleocyemata</taxon>
        <taxon>Anomura</taxon>
        <taxon>Galatheoidea</taxon>
        <taxon>Porcellanidae</taxon>
        <taxon>Petrolisthes</taxon>
    </lineage>
</organism>
<dbReference type="SMART" id="SM00144">
    <property type="entry name" value="PI3K_rbd"/>
    <property type="match status" value="1"/>
</dbReference>
<dbReference type="InterPro" id="IPR000341">
    <property type="entry name" value="PI3K_Ras-bd_dom"/>
</dbReference>
<feature type="domain" description="PI3K-RBD" evidence="11">
    <location>
        <begin position="281"/>
        <end position="373"/>
    </location>
</feature>
<gene>
    <name evidence="13" type="ORF">Pcinc_010465</name>
</gene>
<dbReference type="GO" id="GO:0016477">
    <property type="term" value="P:cell migration"/>
    <property type="evidence" value="ECO:0007669"/>
    <property type="project" value="TreeGrafter"/>
</dbReference>
<dbReference type="SUPFAM" id="SSF54236">
    <property type="entry name" value="Ubiquitin-like"/>
    <property type="match status" value="1"/>
</dbReference>
<dbReference type="EMBL" id="JAWQEG010000812">
    <property type="protein sequence ID" value="KAK3885300.1"/>
    <property type="molecule type" value="Genomic_DNA"/>
</dbReference>
<feature type="signal peptide" evidence="7">
    <location>
        <begin position="1"/>
        <end position="21"/>
    </location>
</feature>
<evidence type="ECO:0000256" key="5">
    <source>
        <dbReference type="PROSITE-ProRule" id="PRU00880"/>
    </source>
</evidence>
<dbReference type="AlphaFoldDB" id="A0AAE1G395"/>
<dbReference type="GO" id="GO:0005942">
    <property type="term" value="C:phosphatidylinositol 3-kinase complex"/>
    <property type="evidence" value="ECO:0007669"/>
    <property type="project" value="TreeGrafter"/>
</dbReference>
<dbReference type="InterPro" id="IPR018936">
    <property type="entry name" value="PI3/4_kinase_CS"/>
</dbReference>
<comment type="similarity">
    <text evidence="5">Belongs to the PI3/PI4-kinase family.</text>
</comment>
<evidence type="ECO:0000256" key="6">
    <source>
        <dbReference type="SAM" id="MobiDB-lite"/>
    </source>
</evidence>
<evidence type="ECO:0008006" key="15">
    <source>
        <dbReference type="Google" id="ProtNLM"/>
    </source>
</evidence>
<dbReference type="PROSITE" id="PS50290">
    <property type="entry name" value="PI3_4_KINASE_3"/>
    <property type="match status" value="1"/>
</dbReference>
<evidence type="ECO:0000259" key="9">
    <source>
        <dbReference type="PROSITE" id="PS51544"/>
    </source>
</evidence>
<evidence type="ECO:0000256" key="7">
    <source>
        <dbReference type="SAM" id="SignalP"/>
    </source>
</evidence>
<evidence type="ECO:0000256" key="3">
    <source>
        <dbReference type="ARBA" id="ARBA00022777"/>
    </source>
</evidence>
<feature type="domain" description="PI3K/PI4K catalytic" evidence="8">
    <location>
        <begin position="856"/>
        <end position="1138"/>
    </location>
</feature>
<keyword evidence="14" id="KW-1185">Reference proteome</keyword>
<dbReference type="SMART" id="SM00145">
    <property type="entry name" value="PI3Ka"/>
    <property type="match status" value="1"/>
</dbReference>
<dbReference type="PANTHER" id="PTHR10048:SF118">
    <property type="entry name" value="PI-3 KINASE"/>
    <property type="match status" value="1"/>
</dbReference>
<evidence type="ECO:0000259" key="8">
    <source>
        <dbReference type="PROSITE" id="PS50290"/>
    </source>
</evidence>
<dbReference type="PROSITE" id="PS51544">
    <property type="entry name" value="PI3K_ABD"/>
    <property type="match status" value="1"/>
</dbReference>
<dbReference type="InterPro" id="IPR003113">
    <property type="entry name" value="PI3K_ABD"/>
</dbReference>
<dbReference type="InterPro" id="IPR029071">
    <property type="entry name" value="Ubiquitin-like_domsf"/>
</dbReference>
<evidence type="ECO:0000313" key="14">
    <source>
        <dbReference type="Proteomes" id="UP001286313"/>
    </source>
</evidence>
<feature type="domain" description="C2 PI3K-type" evidence="12">
    <location>
        <begin position="421"/>
        <end position="585"/>
    </location>
</feature>
<dbReference type="Gene3D" id="2.60.40.150">
    <property type="entry name" value="C2 domain"/>
    <property type="match status" value="1"/>
</dbReference>
<evidence type="ECO:0000256" key="1">
    <source>
        <dbReference type="ARBA" id="ARBA00022679"/>
    </source>
</evidence>
<comment type="caution">
    <text evidence="13">The sequence shown here is derived from an EMBL/GenBank/DDBJ whole genome shotgun (WGS) entry which is preliminary data.</text>
</comment>
<dbReference type="PROSITE" id="PS51545">
    <property type="entry name" value="PIK_HELICAL"/>
    <property type="match status" value="1"/>
</dbReference>
<dbReference type="InterPro" id="IPR035892">
    <property type="entry name" value="C2_domain_sf"/>
</dbReference>
<dbReference type="Pfam" id="PF00794">
    <property type="entry name" value="PI3K_rbd"/>
    <property type="match status" value="1"/>
</dbReference>
<dbReference type="GO" id="GO:0005886">
    <property type="term" value="C:plasma membrane"/>
    <property type="evidence" value="ECO:0007669"/>
    <property type="project" value="TreeGrafter"/>
</dbReference>
<dbReference type="Gene3D" id="3.10.20.770">
    <property type="match status" value="1"/>
</dbReference>
<keyword evidence="1" id="KW-0808">Transferase</keyword>
<dbReference type="SMART" id="SM00143">
    <property type="entry name" value="PI3K_p85B"/>
    <property type="match status" value="1"/>
</dbReference>
<dbReference type="InterPro" id="IPR001263">
    <property type="entry name" value="PI3K_accessory_dom"/>
</dbReference>
<dbReference type="InterPro" id="IPR016024">
    <property type="entry name" value="ARM-type_fold"/>
</dbReference>
<dbReference type="Proteomes" id="UP001286313">
    <property type="component" value="Unassembled WGS sequence"/>
</dbReference>
<dbReference type="InterPro" id="IPR042236">
    <property type="entry name" value="PI3K_accessory_sf"/>
</dbReference>
<dbReference type="Gene3D" id="1.25.40.70">
    <property type="entry name" value="Phosphatidylinositol 3-kinase, accessory domain (PIK)"/>
    <property type="match status" value="1"/>
</dbReference>
<dbReference type="GO" id="GO:0005524">
    <property type="term" value="F:ATP binding"/>
    <property type="evidence" value="ECO:0007669"/>
    <property type="project" value="UniProtKB-KW"/>
</dbReference>
<dbReference type="SMART" id="SM00146">
    <property type="entry name" value="PI3Kc"/>
    <property type="match status" value="1"/>
</dbReference>
<dbReference type="SUPFAM" id="SSF56112">
    <property type="entry name" value="Protein kinase-like (PK-like)"/>
    <property type="match status" value="1"/>
</dbReference>
<dbReference type="CDD" id="cd05165">
    <property type="entry name" value="PI3Kc_I"/>
    <property type="match status" value="1"/>
</dbReference>
<name>A0AAE1G395_PETCI</name>
<dbReference type="GO" id="GO:0035005">
    <property type="term" value="F:1-phosphatidylinositol-4-phosphate 3-kinase activity"/>
    <property type="evidence" value="ECO:0007669"/>
    <property type="project" value="TreeGrafter"/>
</dbReference>
<dbReference type="Pfam" id="PF00613">
    <property type="entry name" value="PI3Ka"/>
    <property type="match status" value="1"/>
</dbReference>
<dbReference type="Gene3D" id="1.10.1070.11">
    <property type="entry name" value="Phosphatidylinositol 3-/4-kinase, catalytic domain"/>
    <property type="match status" value="1"/>
</dbReference>
<keyword evidence="3" id="KW-0418">Kinase</keyword>
<accession>A0AAE1G395</accession>
<proteinExistence type="inferred from homology"/>
<dbReference type="InterPro" id="IPR015433">
    <property type="entry name" value="PI3/4_kinase"/>
</dbReference>
<dbReference type="GO" id="GO:0043491">
    <property type="term" value="P:phosphatidylinositol 3-kinase/protein kinase B signal transduction"/>
    <property type="evidence" value="ECO:0007669"/>
    <property type="project" value="TreeGrafter"/>
</dbReference>
<keyword evidence="2" id="KW-0547">Nucleotide-binding</keyword>
<dbReference type="FunFam" id="1.10.1070.11:FF:000001">
    <property type="entry name" value="Phosphatidylinositol 4,5-bisphosphate 3-kinase catalytic subunit"/>
    <property type="match status" value="1"/>
</dbReference>
<evidence type="ECO:0000256" key="4">
    <source>
        <dbReference type="ARBA" id="ARBA00022840"/>
    </source>
</evidence>
<dbReference type="GO" id="GO:0048015">
    <property type="term" value="P:phosphatidylinositol-mediated signaling"/>
    <property type="evidence" value="ECO:0007669"/>
    <property type="project" value="TreeGrafter"/>
</dbReference>
<feature type="domain" description="PI3K-ABD" evidence="9">
    <location>
        <begin position="110"/>
        <end position="199"/>
    </location>
</feature>